<gene>
    <name evidence="1" type="ORF">RFN29_06675</name>
</gene>
<dbReference type="EMBL" id="JAVIJC010000005">
    <property type="protein sequence ID" value="MDX8491260.1"/>
    <property type="molecule type" value="Genomic_DNA"/>
</dbReference>
<reference evidence="1 2" key="1">
    <citation type="submission" date="2023-08" db="EMBL/GenBank/DDBJ databases">
        <title>Implementing the SeqCode for naming new Mesorhizobium species isolated from Vachellia karroo root nodules.</title>
        <authorList>
            <person name="Van Lill M."/>
        </authorList>
    </citation>
    <scope>NUCLEOTIDE SEQUENCE [LARGE SCALE GENOMIC DNA]</scope>
    <source>
        <strain evidence="1 2">VK22B</strain>
    </source>
</reference>
<protein>
    <submittedName>
        <fullName evidence="1">Uncharacterized protein</fullName>
    </submittedName>
</protein>
<name>A0ABU4YWC3_9HYPH</name>
<organism evidence="1 2">
    <name type="scientific">Mesorhizobium captivum</name>
    <dbReference type="NCBI Taxonomy" id="3072319"/>
    <lineage>
        <taxon>Bacteria</taxon>
        <taxon>Pseudomonadati</taxon>
        <taxon>Pseudomonadota</taxon>
        <taxon>Alphaproteobacteria</taxon>
        <taxon>Hyphomicrobiales</taxon>
        <taxon>Phyllobacteriaceae</taxon>
        <taxon>Mesorhizobium</taxon>
    </lineage>
</organism>
<dbReference type="Proteomes" id="UP001271249">
    <property type="component" value="Unassembled WGS sequence"/>
</dbReference>
<evidence type="ECO:0000313" key="2">
    <source>
        <dbReference type="Proteomes" id="UP001271249"/>
    </source>
</evidence>
<proteinExistence type="predicted"/>
<sequence length="90" mass="9702">MTIVAAPEIEESSHCERSLIASRAALGKAIDKAGGRGCRIVAGFGGSRQAGDGQRTRPKQFAKAFSDSSPLTLLFRRVIEQDYTGSLNRY</sequence>
<comment type="caution">
    <text evidence="1">The sequence shown here is derived from an EMBL/GenBank/DDBJ whole genome shotgun (WGS) entry which is preliminary data.</text>
</comment>
<evidence type="ECO:0000313" key="1">
    <source>
        <dbReference type="EMBL" id="MDX8491260.1"/>
    </source>
</evidence>
<keyword evidence="2" id="KW-1185">Reference proteome</keyword>
<dbReference type="RefSeq" id="WP_320225325.1">
    <property type="nucleotide sequence ID" value="NZ_JAVIJB010000026.1"/>
</dbReference>
<accession>A0ABU4YWC3</accession>